<gene>
    <name evidence="1" type="ORF">IV203_019755</name>
</gene>
<name>A0A9K3Q5L1_9STRA</name>
<evidence type="ECO:0000313" key="2">
    <source>
        <dbReference type="Proteomes" id="UP000693970"/>
    </source>
</evidence>
<reference evidence="1" key="2">
    <citation type="submission" date="2021-04" db="EMBL/GenBank/DDBJ databases">
        <authorList>
            <person name="Podell S."/>
        </authorList>
    </citation>
    <scope>NUCLEOTIDE SEQUENCE</scope>
    <source>
        <strain evidence="1">Hildebrandi</strain>
    </source>
</reference>
<evidence type="ECO:0000313" key="1">
    <source>
        <dbReference type="EMBL" id="KAG7371185.1"/>
    </source>
</evidence>
<dbReference type="EMBL" id="JAGRRH010000004">
    <property type="protein sequence ID" value="KAG7371185.1"/>
    <property type="molecule type" value="Genomic_DNA"/>
</dbReference>
<sequence>MLARGDIDLASYTVTADENTEVLSAAEDLNYQQSPEFLTEALIQFQELLKKAFVDQNEVQQILHYLDKLVECDSSFSYRVGRAADGTVTGFVWQTGVMRRDLDSMEIFCLWTAWESPSTPKVGPLTRLQCLMGRRRFVFHVRDSRCPRPLMAMSGYVWLINCAVDMAPGRKLSDIKFIVADGIFAAENVLSKLEIYDTCRVILDHHHLLSEDIGAWPKAFGLDLFSQLREDLTTMVKSSDQAQYHKALESVRSKLCHHLYHEYSNYLETNIHSKRHLFANHIIKTFPGLLDVQDNAPVQADHSSIVTRISSWAMEPITLIQSIMSRYIDISSERDHFIAVHHLQCLARAFRSADKGMKEALKGLTSWGFWFYEKAAKHSKKLCHSRNPDGSHSFAYSDGSYLLTLPAGAEECSYPVWVATGGTTQCSHLLLAHGGFSKENWSIRWHQREAPGASCNKGASGEQ</sequence>
<organism evidence="1 2">
    <name type="scientific">Nitzschia inconspicua</name>
    <dbReference type="NCBI Taxonomy" id="303405"/>
    <lineage>
        <taxon>Eukaryota</taxon>
        <taxon>Sar</taxon>
        <taxon>Stramenopiles</taxon>
        <taxon>Ochrophyta</taxon>
        <taxon>Bacillariophyta</taxon>
        <taxon>Bacillariophyceae</taxon>
        <taxon>Bacillariophycidae</taxon>
        <taxon>Bacillariales</taxon>
        <taxon>Bacillariaceae</taxon>
        <taxon>Nitzschia</taxon>
    </lineage>
</organism>
<accession>A0A9K3Q5L1</accession>
<comment type="caution">
    <text evidence="1">The sequence shown here is derived from an EMBL/GenBank/DDBJ whole genome shotgun (WGS) entry which is preliminary data.</text>
</comment>
<protein>
    <submittedName>
        <fullName evidence="1">Uncharacterized protein</fullName>
    </submittedName>
</protein>
<keyword evidence="2" id="KW-1185">Reference proteome</keyword>
<dbReference type="AlphaFoldDB" id="A0A9K3Q5L1"/>
<dbReference type="Proteomes" id="UP000693970">
    <property type="component" value="Unassembled WGS sequence"/>
</dbReference>
<reference evidence="1" key="1">
    <citation type="journal article" date="2021" name="Sci. Rep.">
        <title>Diploid genomic architecture of Nitzschia inconspicua, an elite biomass production diatom.</title>
        <authorList>
            <person name="Oliver A."/>
            <person name="Podell S."/>
            <person name="Pinowska A."/>
            <person name="Traller J.C."/>
            <person name="Smith S.R."/>
            <person name="McClure R."/>
            <person name="Beliaev A."/>
            <person name="Bohutskyi P."/>
            <person name="Hill E.A."/>
            <person name="Rabines A."/>
            <person name="Zheng H."/>
            <person name="Allen L.Z."/>
            <person name="Kuo A."/>
            <person name="Grigoriev I.V."/>
            <person name="Allen A.E."/>
            <person name="Hazlebeck D."/>
            <person name="Allen E.E."/>
        </authorList>
    </citation>
    <scope>NUCLEOTIDE SEQUENCE</scope>
    <source>
        <strain evidence="1">Hildebrandi</strain>
    </source>
</reference>
<proteinExistence type="predicted"/>